<evidence type="ECO:0000313" key="3">
    <source>
        <dbReference type="EMBL" id="RKP34722.1"/>
    </source>
</evidence>
<evidence type="ECO:0000313" key="4">
    <source>
        <dbReference type="Proteomes" id="UP000268162"/>
    </source>
</evidence>
<organism evidence="3 4">
    <name type="scientific">Dimargaris cristalligena</name>
    <dbReference type="NCBI Taxonomy" id="215637"/>
    <lineage>
        <taxon>Eukaryota</taxon>
        <taxon>Fungi</taxon>
        <taxon>Fungi incertae sedis</taxon>
        <taxon>Zoopagomycota</taxon>
        <taxon>Kickxellomycotina</taxon>
        <taxon>Dimargaritomycetes</taxon>
        <taxon>Dimargaritales</taxon>
        <taxon>Dimargaritaceae</taxon>
        <taxon>Dimargaris</taxon>
    </lineage>
</organism>
<dbReference type="InterPro" id="IPR035940">
    <property type="entry name" value="CAP_sf"/>
</dbReference>
<name>A0A4P9ZQ27_9FUNG</name>
<proteinExistence type="predicted"/>
<dbReference type="EMBL" id="ML003094">
    <property type="protein sequence ID" value="RKP34722.1"/>
    <property type="molecule type" value="Genomic_DNA"/>
</dbReference>
<dbReference type="Proteomes" id="UP000268162">
    <property type="component" value="Unassembled WGS sequence"/>
</dbReference>
<evidence type="ECO:0000256" key="1">
    <source>
        <dbReference type="SAM" id="SignalP"/>
    </source>
</evidence>
<dbReference type="SUPFAM" id="SSF55797">
    <property type="entry name" value="PR-1-like"/>
    <property type="match status" value="1"/>
</dbReference>
<dbReference type="InterPro" id="IPR014044">
    <property type="entry name" value="CAP_dom"/>
</dbReference>
<dbReference type="OrthoDB" id="568194at2759"/>
<keyword evidence="1" id="KW-0732">Signal</keyword>
<protein>
    <recommendedName>
        <fullName evidence="2">SCP domain-containing protein</fullName>
    </recommendedName>
</protein>
<feature type="domain" description="SCP" evidence="2">
    <location>
        <begin position="227"/>
        <end position="331"/>
    </location>
</feature>
<dbReference type="CDD" id="cd05379">
    <property type="entry name" value="CAP_bacterial"/>
    <property type="match status" value="1"/>
</dbReference>
<dbReference type="PANTHER" id="PTHR31157:SF1">
    <property type="entry name" value="SCP DOMAIN-CONTAINING PROTEIN"/>
    <property type="match status" value="1"/>
</dbReference>
<evidence type="ECO:0000259" key="2">
    <source>
        <dbReference type="Pfam" id="PF00188"/>
    </source>
</evidence>
<keyword evidence="4" id="KW-1185">Reference proteome</keyword>
<sequence>MKVLNIIGMLTLAVTINALPVPLKCRPHLSATTSIALDSTTVETQTPTDISTSESITIPTSMSPALLGYIRPQVISNTVSSSAAATTATIDDESSSTTPIAAESSTSVVVTTSDSTTAISMTTSSSAASVTPTKAAQTTTIATSSSVVPVTTNETKTPEVISSTSAVSVTPVVSVTPASITPTVTKTTAASVTPLVTKTTPVAVPTSTPVSPPVASSGNTADNQLALKLVNTERAKKSLPALIYDATLEKMALAHTKYMETSGKVTHDDPSGSMSVRMDALGKTWTSIAENVAGGQTTEQEVMDSWIASPGHYANIMSTDNHRIAIARVGNMWTQNFAAYAGDF</sequence>
<dbReference type="PANTHER" id="PTHR31157">
    <property type="entry name" value="SCP DOMAIN-CONTAINING PROTEIN"/>
    <property type="match status" value="1"/>
</dbReference>
<feature type="signal peptide" evidence="1">
    <location>
        <begin position="1"/>
        <end position="18"/>
    </location>
</feature>
<accession>A0A4P9ZQ27</accession>
<dbReference type="STRING" id="215637.A0A4P9ZQ27"/>
<dbReference type="Pfam" id="PF00188">
    <property type="entry name" value="CAP"/>
    <property type="match status" value="1"/>
</dbReference>
<gene>
    <name evidence="3" type="ORF">BJ085DRAFT_37740</name>
</gene>
<dbReference type="Gene3D" id="3.40.33.10">
    <property type="entry name" value="CAP"/>
    <property type="match status" value="1"/>
</dbReference>
<dbReference type="AlphaFoldDB" id="A0A4P9ZQ27"/>
<reference evidence="4" key="1">
    <citation type="journal article" date="2018" name="Nat. Microbiol.">
        <title>Leveraging single-cell genomics to expand the fungal tree of life.</title>
        <authorList>
            <person name="Ahrendt S.R."/>
            <person name="Quandt C.A."/>
            <person name="Ciobanu D."/>
            <person name="Clum A."/>
            <person name="Salamov A."/>
            <person name="Andreopoulos B."/>
            <person name="Cheng J.F."/>
            <person name="Woyke T."/>
            <person name="Pelin A."/>
            <person name="Henrissat B."/>
            <person name="Reynolds N.K."/>
            <person name="Benny G.L."/>
            <person name="Smith M.E."/>
            <person name="James T.Y."/>
            <person name="Grigoriev I.V."/>
        </authorList>
    </citation>
    <scope>NUCLEOTIDE SEQUENCE [LARGE SCALE GENOMIC DNA]</scope>
    <source>
        <strain evidence="4">RSA 468</strain>
    </source>
</reference>
<feature type="chain" id="PRO_5020630563" description="SCP domain-containing protein" evidence="1">
    <location>
        <begin position="19"/>
        <end position="344"/>
    </location>
</feature>